<dbReference type="PROSITE" id="PS50065">
    <property type="entry name" value="HMG_COA_REDUCTASE_4"/>
    <property type="match status" value="1"/>
</dbReference>
<reference evidence="5" key="1">
    <citation type="submission" date="2018-06" db="EMBL/GenBank/DDBJ databases">
        <authorList>
            <person name="Zhirakovskaya E."/>
        </authorList>
    </citation>
    <scope>NUCLEOTIDE SEQUENCE</scope>
</reference>
<dbReference type="SUPFAM" id="SSF55035">
    <property type="entry name" value="NAD-binding domain of HMG-CoA reductase"/>
    <property type="match status" value="1"/>
</dbReference>
<gene>
    <name evidence="5" type="ORF">MNBD_GAMMA21-384</name>
</gene>
<evidence type="ECO:0000256" key="4">
    <source>
        <dbReference type="ARBA" id="ARBA00023002"/>
    </source>
</evidence>
<dbReference type="PRINTS" id="PR00071">
    <property type="entry name" value="HMGCOARDTASE"/>
</dbReference>
<dbReference type="PANTHER" id="PTHR10572">
    <property type="entry name" value="3-HYDROXY-3-METHYLGLUTARYL-COENZYME A REDUCTASE"/>
    <property type="match status" value="1"/>
</dbReference>
<evidence type="ECO:0000313" key="5">
    <source>
        <dbReference type="EMBL" id="VAW98580.1"/>
    </source>
</evidence>
<dbReference type="CDD" id="cd00643">
    <property type="entry name" value="HMG-CoA_reductase_classI"/>
    <property type="match status" value="1"/>
</dbReference>
<dbReference type="Gene3D" id="3.30.70.420">
    <property type="entry name" value="Hydroxymethylglutaryl-CoA reductase, class I/II, NAD/NADP-binding domain"/>
    <property type="match status" value="1"/>
</dbReference>
<sequence length="423" mass="45289">MAANKDRASLFLAKYLAGLDESELDRRLAVKPDLPYQRIPRNHKLTDEAVQARWDVLDIDPAAQEQILDPQTKDQMQVYKKNIENFIGTIKLPIGLAGPLRVNGLFAQGDYTIPLATSEAALVASYSRGAQLITKAGGCTAILLNEGVSRAPGFAFNNVIDAGRFSMWAISNQEKFTEIAELTTSHGKLIDMRITVEGNHVYLIFEYSTGDAGGQNMVTIATDSVVAYIIENTPVQPEYHFVEANLSGDKKASAQSFMSVRGKKVTTEVHLSKELIKKMLHTTPEKMVDYWRMSAMGGVLSGTIGVQGHYANGLAALYIACGQDAACVAESSVGVTRFEVNKQGGLYAAVTMPNLIVGTVGGGTGLPSQRACLEIMGLAGAGHAQAFAEVTASVALAGELSIIGALAAGHFTRAHKNLARTQK</sequence>
<dbReference type="GO" id="GO:0008299">
    <property type="term" value="P:isoprenoid biosynthetic process"/>
    <property type="evidence" value="ECO:0007669"/>
    <property type="project" value="InterPro"/>
</dbReference>
<dbReference type="InterPro" id="IPR023074">
    <property type="entry name" value="HMG_CoA_Rdtase_cat_sf"/>
</dbReference>
<organism evidence="5">
    <name type="scientific">hydrothermal vent metagenome</name>
    <dbReference type="NCBI Taxonomy" id="652676"/>
    <lineage>
        <taxon>unclassified sequences</taxon>
        <taxon>metagenomes</taxon>
        <taxon>ecological metagenomes</taxon>
    </lineage>
</organism>
<keyword evidence="4 5" id="KW-0560">Oxidoreductase</keyword>
<comment type="similarity">
    <text evidence="1">Belongs to the HMG-CoA reductase family.</text>
</comment>
<evidence type="ECO:0000256" key="3">
    <source>
        <dbReference type="ARBA" id="ARBA00022857"/>
    </source>
</evidence>
<dbReference type="PANTHER" id="PTHR10572:SF24">
    <property type="entry name" value="3-HYDROXY-3-METHYLGLUTARYL-COENZYME A REDUCTASE"/>
    <property type="match status" value="1"/>
</dbReference>
<dbReference type="GO" id="GO:0004420">
    <property type="term" value="F:hydroxymethylglutaryl-CoA reductase (NADPH) activity"/>
    <property type="evidence" value="ECO:0007669"/>
    <property type="project" value="UniProtKB-EC"/>
</dbReference>
<dbReference type="InterPro" id="IPR009023">
    <property type="entry name" value="HMG_CoA_Rdtase_NAD(P)-bd_sf"/>
</dbReference>
<dbReference type="AlphaFoldDB" id="A0A3B1AAF1"/>
<proteinExistence type="inferred from homology"/>
<evidence type="ECO:0000256" key="1">
    <source>
        <dbReference type="ARBA" id="ARBA00007661"/>
    </source>
</evidence>
<dbReference type="InterPro" id="IPR002202">
    <property type="entry name" value="HMG_CoA_Rdtase"/>
</dbReference>
<protein>
    <recommendedName>
        <fullName evidence="2">hydroxymethylglutaryl-CoA reductase (NADPH)</fullName>
        <ecNumber evidence="2">1.1.1.34</ecNumber>
    </recommendedName>
</protein>
<dbReference type="InterPro" id="IPR009029">
    <property type="entry name" value="HMG_CoA_Rdtase_sub-bd_dom_sf"/>
</dbReference>
<evidence type="ECO:0000256" key="2">
    <source>
        <dbReference type="ARBA" id="ARBA00012999"/>
    </source>
</evidence>
<dbReference type="PROSITE" id="PS00318">
    <property type="entry name" value="HMG_COA_REDUCTASE_2"/>
    <property type="match status" value="1"/>
</dbReference>
<dbReference type="InterPro" id="IPR023076">
    <property type="entry name" value="HMG_CoA_Rdtase_CS"/>
</dbReference>
<dbReference type="Pfam" id="PF00368">
    <property type="entry name" value="HMG-CoA_red"/>
    <property type="match status" value="1"/>
</dbReference>
<dbReference type="GO" id="GO:0015936">
    <property type="term" value="P:coenzyme A metabolic process"/>
    <property type="evidence" value="ECO:0007669"/>
    <property type="project" value="InterPro"/>
</dbReference>
<dbReference type="InterPro" id="IPR004554">
    <property type="entry name" value="HMG_CoA_Rdtase_eu_arc"/>
</dbReference>
<dbReference type="EMBL" id="UOFR01000061">
    <property type="protein sequence ID" value="VAW98580.1"/>
    <property type="molecule type" value="Genomic_DNA"/>
</dbReference>
<keyword evidence="3" id="KW-0521">NADP</keyword>
<name>A0A3B1AAF1_9ZZZZ</name>
<dbReference type="EC" id="1.1.1.34" evidence="2"/>
<dbReference type="SUPFAM" id="SSF56542">
    <property type="entry name" value="Substrate-binding domain of HMG-CoA reductase"/>
    <property type="match status" value="1"/>
</dbReference>
<dbReference type="Gene3D" id="3.90.770.10">
    <property type="entry name" value="3-hydroxy-3-methylglutaryl-coenzyme A Reductase, Chain A, domain 2"/>
    <property type="match status" value="1"/>
</dbReference>
<accession>A0A3B1AAF1</accession>